<dbReference type="Gene3D" id="3.10.129.10">
    <property type="entry name" value="Hotdog Thioesterase"/>
    <property type="match status" value="1"/>
</dbReference>
<name>M5GFW8_DACPD</name>
<dbReference type="EMBL" id="JH795855">
    <property type="protein sequence ID" value="EJU06642.1"/>
    <property type="molecule type" value="Genomic_DNA"/>
</dbReference>
<sequence length="198" mass="21752">MTISPALKSQETSKEARALWARILAESTPTNLREVVSQNLHLAALQIYDTHGKDQADGRKAVAIHEVVVRGEMTDGEGKLSRTWLTLLVELCSNLAGHALDLPTEGSIPSKTVALNLDVHSSPSTESSLRIVSSTISSDKRMQSVLCEVWEILPKGQTKVAEARVTQLQMPWLAKADDRRGWTEDMLVDRGKVMVGKL</sequence>
<dbReference type="Proteomes" id="UP000030653">
    <property type="component" value="Unassembled WGS sequence"/>
</dbReference>
<evidence type="ECO:0000313" key="2">
    <source>
        <dbReference type="Proteomes" id="UP000030653"/>
    </source>
</evidence>
<accession>M5GFW8</accession>
<reference evidence="1 2" key="1">
    <citation type="journal article" date="2012" name="Science">
        <title>The Paleozoic origin of enzymatic lignin decomposition reconstructed from 31 fungal genomes.</title>
        <authorList>
            <person name="Floudas D."/>
            <person name="Binder M."/>
            <person name="Riley R."/>
            <person name="Barry K."/>
            <person name="Blanchette R.A."/>
            <person name="Henrissat B."/>
            <person name="Martinez A.T."/>
            <person name="Otillar R."/>
            <person name="Spatafora J.W."/>
            <person name="Yadav J.S."/>
            <person name="Aerts A."/>
            <person name="Benoit I."/>
            <person name="Boyd A."/>
            <person name="Carlson A."/>
            <person name="Copeland A."/>
            <person name="Coutinho P.M."/>
            <person name="de Vries R.P."/>
            <person name="Ferreira P."/>
            <person name="Findley K."/>
            <person name="Foster B."/>
            <person name="Gaskell J."/>
            <person name="Glotzer D."/>
            <person name="Gorecki P."/>
            <person name="Heitman J."/>
            <person name="Hesse C."/>
            <person name="Hori C."/>
            <person name="Igarashi K."/>
            <person name="Jurgens J.A."/>
            <person name="Kallen N."/>
            <person name="Kersten P."/>
            <person name="Kohler A."/>
            <person name="Kuees U."/>
            <person name="Kumar T.K.A."/>
            <person name="Kuo A."/>
            <person name="LaButti K."/>
            <person name="Larrondo L.F."/>
            <person name="Lindquist E."/>
            <person name="Ling A."/>
            <person name="Lombard V."/>
            <person name="Lucas S."/>
            <person name="Lundell T."/>
            <person name="Martin R."/>
            <person name="McLaughlin D.J."/>
            <person name="Morgenstern I."/>
            <person name="Morin E."/>
            <person name="Murat C."/>
            <person name="Nagy L.G."/>
            <person name="Nolan M."/>
            <person name="Ohm R.A."/>
            <person name="Patyshakuliyeva A."/>
            <person name="Rokas A."/>
            <person name="Ruiz-Duenas F.J."/>
            <person name="Sabat G."/>
            <person name="Salamov A."/>
            <person name="Samejima M."/>
            <person name="Schmutz J."/>
            <person name="Slot J.C."/>
            <person name="St John F."/>
            <person name="Stenlid J."/>
            <person name="Sun H."/>
            <person name="Sun S."/>
            <person name="Syed K."/>
            <person name="Tsang A."/>
            <person name="Wiebenga A."/>
            <person name="Young D."/>
            <person name="Pisabarro A."/>
            <person name="Eastwood D.C."/>
            <person name="Martin F."/>
            <person name="Cullen D."/>
            <person name="Grigoriev I.V."/>
            <person name="Hibbett D.S."/>
        </authorList>
    </citation>
    <scope>NUCLEOTIDE SEQUENCE [LARGE SCALE GENOMIC DNA]</scope>
    <source>
        <strain evidence="1 2">DJM-731 SS1</strain>
    </source>
</reference>
<evidence type="ECO:0000313" key="1">
    <source>
        <dbReference type="EMBL" id="EJU06642.1"/>
    </source>
</evidence>
<keyword evidence="2" id="KW-1185">Reference proteome</keyword>
<dbReference type="RefSeq" id="XP_040633536.1">
    <property type="nucleotide sequence ID" value="XM_040767785.1"/>
</dbReference>
<organism evidence="1 2">
    <name type="scientific">Dacryopinax primogenitus (strain DJM 731)</name>
    <name type="common">Brown rot fungus</name>
    <dbReference type="NCBI Taxonomy" id="1858805"/>
    <lineage>
        <taxon>Eukaryota</taxon>
        <taxon>Fungi</taxon>
        <taxon>Dikarya</taxon>
        <taxon>Basidiomycota</taxon>
        <taxon>Agaricomycotina</taxon>
        <taxon>Dacrymycetes</taxon>
        <taxon>Dacrymycetales</taxon>
        <taxon>Dacrymycetaceae</taxon>
        <taxon>Dacryopinax</taxon>
    </lineage>
</organism>
<evidence type="ECO:0008006" key="3">
    <source>
        <dbReference type="Google" id="ProtNLM"/>
    </source>
</evidence>
<protein>
    <recommendedName>
        <fullName evidence="3">Thioesterase domain-containing protein</fullName>
    </recommendedName>
</protein>
<dbReference type="HOGENOM" id="CLU_1378073_0_0_1"/>
<gene>
    <name evidence="1" type="ORF">DACRYDRAFT_103591</name>
</gene>
<dbReference type="AlphaFoldDB" id="M5GFW8"/>
<dbReference type="GeneID" id="63682847"/>
<proteinExistence type="predicted"/>